<dbReference type="InterPro" id="IPR025558">
    <property type="entry name" value="DUF4283"/>
</dbReference>
<dbReference type="AlphaFoldDB" id="A0A087GPF0"/>
<accession>A0A087GPF0</accession>
<dbReference type="EMBL" id="CM002874">
    <property type="protein sequence ID" value="KFK31752.1"/>
    <property type="molecule type" value="Genomic_DNA"/>
</dbReference>
<name>A0A087GPF0_ARAAL</name>
<evidence type="ECO:0000313" key="3">
    <source>
        <dbReference type="Proteomes" id="UP000029120"/>
    </source>
</evidence>
<gene>
    <name evidence="2" type="ordered locus">AALP_Aa6g154500</name>
</gene>
<proteinExistence type="predicted"/>
<dbReference type="OrthoDB" id="1057861at2759"/>
<feature type="domain" description="DUF4283" evidence="1">
    <location>
        <begin position="39"/>
        <end position="111"/>
    </location>
</feature>
<dbReference type="Gramene" id="KFK31752">
    <property type="protein sequence ID" value="KFK31752"/>
    <property type="gene ID" value="AALP_AA6G154500"/>
</dbReference>
<organism evidence="2 3">
    <name type="scientific">Arabis alpina</name>
    <name type="common">Alpine rock-cress</name>
    <dbReference type="NCBI Taxonomy" id="50452"/>
    <lineage>
        <taxon>Eukaryota</taxon>
        <taxon>Viridiplantae</taxon>
        <taxon>Streptophyta</taxon>
        <taxon>Embryophyta</taxon>
        <taxon>Tracheophyta</taxon>
        <taxon>Spermatophyta</taxon>
        <taxon>Magnoliopsida</taxon>
        <taxon>eudicotyledons</taxon>
        <taxon>Gunneridae</taxon>
        <taxon>Pentapetalae</taxon>
        <taxon>rosids</taxon>
        <taxon>malvids</taxon>
        <taxon>Brassicales</taxon>
        <taxon>Brassicaceae</taxon>
        <taxon>Arabideae</taxon>
        <taxon>Arabis</taxon>
    </lineage>
</organism>
<dbReference type="OMA" id="RTNEDNM"/>
<keyword evidence="3" id="KW-1185">Reference proteome</keyword>
<dbReference type="Pfam" id="PF14111">
    <property type="entry name" value="DUF4283"/>
    <property type="match status" value="1"/>
</dbReference>
<protein>
    <recommendedName>
        <fullName evidence="1">DUF4283 domain-containing protein</fullName>
    </recommendedName>
</protein>
<reference evidence="3" key="1">
    <citation type="journal article" date="2015" name="Nat. Plants">
        <title>Genome expansion of Arabis alpina linked with retrotransposition and reduced symmetric DNA methylation.</title>
        <authorList>
            <person name="Willing E.M."/>
            <person name="Rawat V."/>
            <person name="Mandakova T."/>
            <person name="Maumus F."/>
            <person name="James G.V."/>
            <person name="Nordstroem K.J."/>
            <person name="Becker C."/>
            <person name="Warthmann N."/>
            <person name="Chica C."/>
            <person name="Szarzynska B."/>
            <person name="Zytnicki M."/>
            <person name="Albani M.C."/>
            <person name="Kiefer C."/>
            <person name="Bergonzi S."/>
            <person name="Castaings L."/>
            <person name="Mateos J.L."/>
            <person name="Berns M.C."/>
            <person name="Bujdoso N."/>
            <person name="Piofczyk T."/>
            <person name="de Lorenzo L."/>
            <person name="Barrero-Sicilia C."/>
            <person name="Mateos I."/>
            <person name="Piednoel M."/>
            <person name="Hagmann J."/>
            <person name="Chen-Min-Tao R."/>
            <person name="Iglesias-Fernandez R."/>
            <person name="Schuster S.C."/>
            <person name="Alonso-Blanco C."/>
            <person name="Roudier F."/>
            <person name="Carbonero P."/>
            <person name="Paz-Ares J."/>
            <person name="Davis S.J."/>
            <person name="Pecinka A."/>
            <person name="Quesneville H."/>
            <person name="Colot V."/>
            <person name="Lysak M.A."/>
            <person name="Weigel D."/>
            <person name="Coupland G."/>
            <person name="Schneeberger K."/>
        </authorList>
    </citation>
    <scope>NUCLEOTIDE SEQUENCE [LARGE SCALE GENOMIC DNA]</scope>
    <source>
        <strain evidence="3">cv. Pajares</strain>
    </source>
</reference>
<evidence type="ECO:0000313" key="2">
    <source>
        <dbReference type="EMBL" id="KFK31752.1"/>
    </source>
</evidence>
<evidence type="ECO:0000259" key="1">
    <source>
        <dbReference type="Pfam" id="PF14111"/>
    </source>
</evidence>
<dbReference type="Proteomes" id="UP000029120">
    <property type="component" value="Chromosome 6"/>
</dbReference>
<sequence>MTSMESQKAIWEDLKDLQLGSDQELWVVHADAQQNYIRDHKLCLVAKGLNSDHQNPAGIKRAMPGKWGLIGKIEGQVTDDGLVKFYFQKEYHLLTVMDKAPYEYRGWMVAIDLGGIEANQTFFVLSLFVSISTISLGTIKD</sequence>